<dbReference type="EMBL" id="OY882860">
    <property type="protein sequence ID" value="CAK6443531.1"/>
    <property type="molecule type" value="Genomic_DNA"/>
</dbReference>
<organism evidence="1 2">
    <name type="scientific">Pipistrellus nathusii</name>
    <name type="common">Nathusius' pipistrelle</name>
    <dbReference type="NCBI Taxonomy" id="59473"/>
    <lineage>
        <taxon>Eukaryota</taxon>
        <taxon>Metazoa</taxon>
        <taxon>Chordata</taxon>
        <taxon>Craniata</taxon>
        <taxon>Vertebrata</taxon>
        <taxon>Euteleostomi</taxon>
        <taxon>Mammalia</taxon>
        <taxon>Eutheria</taxon>
        <taxon>Laurasiatheria</taxon>
        <taxon>Chiroptera</taxon>
        <taxon>Yangochiroptera</taxon>
        <taxon>Vespertilionidae</taxon>
        <taxon>Pipistrellus</taxon>
    </lineage>
</organism>
<proteinExistence type="predicted"/>
<dbReference type="Proteomes" id="UP001314169">
    <property type="component" value="Chromosome 3"/>
</dbReference>
<accession>A0ABP0A3Q6</accession>
<sequence>MFSCNIKINILKIFSGQNLFGSVYRALACGLKGPGFDFGQGHVPWLRAHPQEGVCKRQLIDDSLSSMFLTLYPSLFLSVKKKSIKHIFKKYFQDWKAFWFFPRPVGISYRPYCVTSQCQAYAQGESSCSPTP</sequence>
<name>A0ABP0A3Q6_PIPNA</name>
<protein>
    <submittedName>
        <fullName evidence="1">Uncharacterized protein</fullName>
    </submittedName>
</protein>
<gene>
    <name evidence="1" type="ORF">MPIPNATIZW_LOCUS11837</name>
</gene>
<evidence type="ECO:0000313" key="1">
    <source>
        <dbReference type="EMBL" id="CAK6443531.1"/>
    </source>
</evidence>
<reference evidence="1" key="1">
    <citation type="submission" date="2023-12" db="EMBL/GenBank/DDBJ databases">
        <authorList>
            <person name="Brown T."/>
        </authorList>
    </citation>
    <scope>NUCLEOTIDE SEQUENCE</scope>
</reference>
<evidence type="ECO:0000313" key="2">
    <source>
        <dbReference type="Proteomes" id="UP001314169"/>
    </source>
</evidence>
<keyword evidence="2" id="KW-1185">Reference proteome</keyword>